<name>A0A7W4VI53_9HYPH</name>
<proteinExistence type="predicted"/>
<dbReference type="EMBL" id="JACHWB010000001">
    <property type="protein sequence ID" value="MBB3017623.1"/>
    <property type="molecule type" value="Genomic_DNA"/>
</dbReference>
<gene>
    <name evidence="1" type="ORF">FHR70_000663</name>
</gene>
<dbReference type="AlphaFoldDB" id="A0A7W4VI53"/>
<protein>
    <recommendedName>
        <fullName evidence="3">Transposase</fullName>
    </recommendedName>
</protein>
<keyword evidence="2" id="KW-1185">Reference proteome</keyword>
<organism evidence="1 2">
    <name type="scientific">Microvirga lupini</name>
    <dbReference type="NCBI Taxonomy" id="420324"/>
    <lineage>
        <taxon>Bacteria</taxon>
        <taxon>Pseudomonadati</taxon>
        <taxon>Pseudomonadota</taxon>
        <taxon>Alphaproteobacteria</taxon>
        <taxon>Hyphomicrobiales</taxon>
        <taxon>Methylobacteriaceae</taxon>
        <taxon>Microvirga</taxon>
    </lineage>
</organism>
<evidence type="ECO:0000313" key="1">
    <source>
        <dbReference type="EMBL" id="MBB3017623.1"/>
    </source>
</evidence>
<evidence type="ECO:0008006" key="3">
    <source>
        <dbReference type="Google" id="ProtNLM"/>
    </source>
</evidence>
<comment type="caution">
    <text evidence="1">The sequence shown here is derived from an EMBL/GenBank/DDBJ whole genome shotgun (WGS) entry which is preliminary data.</text>
</comment>
<dbReference type="Proteomes" id="UP000532010">
    <property type="component" value="Unassembled WGS sequence"/>
</dbReference>
<dbReference type="RefSeq" id="WP_183447083.1">
    <property type="nucleotide sequence ID" value="NZ_JACHWB010000001.1"/>
</dbReference>
<accession>A0A7W4VI53</accession>
<evidence type="ECO:0000313" key="2">
    <source>
        <dbReference type="Proteomes" id="UP000532010"/>
    </source>
</evidence>
<reference evidence="1 2" key="1">
    <citation type="submission" date="2020-08" db="EMBL/GenBank/DDBJ databases">
        <title>The Agave Microbiome: Exploring the role of microbial communities in plant adaptations to desert environments.</title>
        <authorList>
            <person name="Partida-Martinez L.P."/>
        </authorList>
    </citation>
    <scope>NUCLEOTIDE SEQUENCE [LARGE SCALE GENOMIC DNA]</scope>
    <source>
        <strain evidence="1 2">AT3.9</strain>
    </source>
</reference>
<sequence>MTPPRLRGLVDGLERAVRMEYRCPKAQRSTRKQETLAAKLRLLQAIAVIAKEPCQ</sequence>